<reference evidence="3" key="1">
    <citation type="submission" date="2025-08" db="UniProtKB">
        <authorList>
            <consortium name="RefSeq"/>
        </authorList>
    </citation>
    <scope>IDENTIFICATION</scope>
    <source>
        <tissue evidence="3">Blood</tissue>
    </source>
</reference>
<dbReference type="InterPro" id="IPR027107">
    <property type="entry name" value="Tuberin/Ral-act_asu"/>
</dbReference>
<proteinExistence type="predicted"/>
<dbReference type="InterPro" id="IPR035974">
    <property type="entry name" value="Rap/Ran-GAP_sf"/>
</dbReference>
<dbReference type="SUPFAM" id="SSF111347">
    <property type="entry name" value="Rap/Ran-GAP"/>
    <property type="match status" value="1"/>
</dbReference>
<dbReference type="AlphaFoldDB" id="A0A6P3HDD9"/>
<dbReference type="GO" id="GO:0032007">
    <property type="term" value="P:negative regulation of TOR signaling"/>
    <property type="evidence" value="ECO:0007669"/>
    <property type="project" value="TreeGrafter"/>
</dbReference>
<dbReference type="GO" id="GO:0046627">
    <property type="term" value="P:negative regulation of insulin receptor signaling pathway"/>
    <property type="evidence" value="ECO:0007669"/>
    <property type="project" value="TreeGrafter"/>
</dbReference>
<dbReference type="GO" id="GO:0051898">
    <property type="term" value="P:negative regulation of phosphatidylinositol 3-kinase/protein kinase B signal transduction"/>
    <property type="evidence" value="ECO:0007669"/>
    <property type="project" value="TreeGrafter"/>
</dbReference>
<evidence type="ECO:0000256" key="1">
    <source>
        <dbReference type="SAM" id="MobiDB-lite"/>
    </source>
</evidence>
<evidence type="ECO:0000313" key="2">
    <source>
        <dbReference type="Proteomes" id="UP000515208"/>
    </source>
</evidence>
<dbReference type="GO" id="GO:0033596">
    <property type="term" value="C:TSC1-TSC2 complex"/>
    <property type="evidence" value="ECO:0007669"/>
    <property type="project" value="TreeGrafter"/>
</dbReference>
<gene>
    <name evidence="3" type="primary">LOC104987926</name>
</gene>
<dbReference type="PANTHER" id="PTHR10063">
    <property type="entry name" value="TUBERIN"/>
    <property type="match status" value="1"/>
</dbReference>
<dbReference type="GO" id="GO:0051726">
    <property type="term" value="P:regulation of cell cycle"/>
    <property type="evidence" value="ECO:0007669"/>
    <property type="project" value="TreeGrafter"/>
</dbReference>
<evidence type="ECO:0000313" key="3">
    <source>
        <dbReference type="RefSeq" id="XP_010837352.1"/>
    </source>
</evidence>
<dbReference type="GO" id="GO:0005096">
    <property type="term" value="F:GTPase activator activity"/>
    <property type="evidence" value="ECO:0007669"/>
    <property type="project" value="InterPro"/>
</dbReference>
<feature type="region of interest" description="Disordered" evidence="1">
    <location>
        <begin position="71"/>
        <end position="106"/>
    </location>
</feature>
<dbReference type="GO" id="GO:0005634">
    <property type="term" value="C:nucleus"/>
    <property type="evidence" value="ECO:0007669"/>
    <property type="project" value="InterPro"/>
</dbReference>
<dbReference type="KEGG" id="bbis:104987926"/>
<keyword evidence="2" id="KW-1185">Reference proteome</keyword>
<accession>A0A6P3HDD9</accession>
<dbReference type="RefSeq" id="XP_010837352.1">
    <property type="nucleotide sequence ID" value="XM_010839050.1"/>
</dbReference>
<dbReference type="GO" id="GO:0030178">
    <property type="term" value="P:negative regulation of Wnt signaling pathway"/>
    <property type="evidence" value="ECO:0007669"/>
    <property type="project" value="TreeGrafter"/>
</dbReference>
<name>A0A6P3HDD9_BISBB</name>
<protein>
    <submittedName>
        <fullName evidence="3">Tuberin-like</fullName>
    </submittedName>
</protein>
<dbReference type="GO" id="GO:0051056">
    <property type="term" value="P:regulation of small GTPase mediated signal transduction"/>
    <property type="evidence" value="ECO:0007669"/>
    <property type="project" value="InterPro"/>
</dbReference>
<dbReference type="GeneID" id="104987926"/>
<organism evidence="2 3">
    <name type="scientific">Bison bison bison</name>
    <name type="common">North American plains bison</name>
    <dbReference type="NCBI Taxonomy" id="43346"/>
    <lineage>
        <taxon>Eukaryota</taxon>
        <taxon>Metazoa</taxon>
        <taxon>Chordata</taxon>
        <taxon>Craniata</taxon>
        <taxon>Vertebrata</taxon>
        <taxon>Euteleostomi</taxon>
        <taxon>Mammalia</taxon>
        <taxon>Eutheria</taxon>
        <taxon>Laurasiatheria</taxon>
        <taxon>Artiodactyla</taxon>
        <taxon>Ruminantia</taxon>
        <taxon>Pecora</taxon>
        <taxon>Bovidae</taxon>
        <taxon>Bovinae</taxon>
        <taxon>Bison</taxon>
    </lineage>
</organism>
<sequence>MEGLVDTSMAKIVSDRNLPFVARQMALHANMASQVHHSRSNPTDIYPSKWIARLRHIKRLRQRIREEAHYSSASLPLMQTHPPGHAKAPAQAPAESTPTYETGQRKRLVSSVDDFTEFV</sequence>
<dbReference type="PANTHER" id="PTHR10063:SF0">
    <property type="entry name" value="TUBERIN"/>
    <property type="match status" value="1"/>
</dbReference>
<dbReference type="Proteomes" id="UP000515208">
    <property type="component" value="Unplaced"/>
</dbReference>